<dbReference type="HAMAP" id="MF_01547">
    <property type="entry name" value="RNA_methyltr_E"/>
    <property type="match status" value="1"/>
</dbReference>
<protein>
    <recommendedName>
        <fullName evidence="5">Ribosomal RNA methyltransferase FtsJ domain-containing protein</fullName>
    </recommendedName>
</protein>
<evidence type="ECO:0000259" key="5">
    <source>
        <dbReference type="Pfam" id="PF01728"/>
    </source>
</evidence>
<dbReference type="GO" id="GO:0000463">
    <property type="term" value="P:maturation of LSU-rRNA from tricistronic rRNA transcript (SSU-rRNA, 5.8S rRNA, LSU-rRNA)"/>
    <property type="evidence" value="ECO:0007669"/>
    <property type="project" value="TreeGrafter"/>
</dbReference>
<reference evidence="6" key="1">
    <citation type="submission" date="2021-01" db="EMBL/GenBank/DDBJ databases">
        <authorList>
            <consortium name="Genoscope - CEA"/>
            <person name="William W."/>
        </authorList>
    </citation>
    <scope>NUCLEOTIDE SEQUENCE</scope>
</reference>
<dbReference type="PIRSF" id="PIRSF005461">
    <property type="entry name" value="23S_rRNA_mtase"/>
    <property type="match status" value="1"/>
</dbReference>
<sequence length="244" mass="28649">MLKLKNLYSFSVSSQKKTKRWYMEHINDFYVKESKRLQLRSRAAFKLMQIDEKYKIYKSNQYVLDLGAAPGSWSQVVSEKCKVVAIDLLEVLPIQNVKFIQGDIMDKSIMKQIRNYKFDVVLSDMAPNVSGEHEADHQGITTLNQIALLLSTFTLKTDGNLVMKTFVGSEEKLNYDFFRLFFKEFYREKPLSSKQESSELFYIGKGFSSDLIKQILENTEKLYQYPEQIQSRLKNLIIDYKMFE</sequence>
<evidence type="ECO:0000313" key="6">
    <source>
        <dbReference type="EMBL" id="CAD8045187.1"/>
    </source>
</evidence>
<dbReference type="GO" id="GO:0005730">
    <property type="term" value="C:nucleolus"/>
    <property type="evidence" value="ECO:0007669"/>
    <property type="project" value="TreeGrafter"/>
</dbReference>
<dbReference type="EMBL" id="CAJJDM010000006">
    <property type="protein sequence ID" value="CAD8045187.1"/>
    <property type="molecule type" value="Genomic_DNA"/>
</dbReference>
<comment type="caution">
    <text evidence="6">The sequence shown here is derived from an EMBL/GenBank/DDBJ whole genome shotgun (WGS) entry which is preliminary data.</text>
</comment>
<dbReference type="InterPro" id="IPR002877">
    <property type="entry name" value="RNA_MeTrfase_FtsJ_dom"/>
</dbReference>
<keyword evidence="4" id="KW-0949">S-adenosyl-L-methionine</keyword>
<name>A0A8S1JSX7_PARPR</name>
<keyword evidence="3" id="KW-0808">Transferase</keyword>
<evidence type="ECO:0000256" key="2">
    <source>
        <dbReference type="ARBA" id="ARBA00022603"/>
    </source>
</evidence>
<dbReference type="Pfam" id="PF01728">
    <property type="entry name" value="FtsJ"/>
    <property type="match status" value="1"/>
</dbReference>
<evidence type="ECO:0000313" key="7">
    <source>
        <dbReference type="Proteomes" id="UP000688137"/>
    </source>
</evidence>
<dbReference type="PANTHER" id="PTHR10920:SF13">
    <property type="entry name" value="PRE-RRNA 2'-O-RIBOSE RNA METHYLTRANSFERASE FTSJ3"/>
    <property type="match status" value="1"/>
</dbReference>
<dbReference type="OMA" id="HRQTDHL"/>
<dbReference type="GO" id="GO:0008650">
    <property type="term" value="F:rRNA (uridine-2'-O-)-methyltransferase activity"/>
    <property type="evidence" value="ECO:0007669"/>
    <property type="project" value="TreeGrafter"/>
</dbReference>
<dbReference type="InterPro" id="IPR050082">
    <property type="entry name" value="RNA_methyltr_RlmE"/>
</dbReference>
<dbReference type="PANTHER" id="PTHR10920">
    <property type="entry name" value="RIBOSOMAL RNA METHYLTRANSFERASE"/>
    <property type="match status" value="1"/>
</dbReference>
<keyword evidence="2" id="KW-0489">Methyltransferase</keyword>
<organism evidence="6 7">
    <name type="scientific">Paramecium primaurelia</name>
    <dbReference type="NCBI Taxonomy" id="5886"/>
    <lineage>
        <taxon>Eukaryota</taxon>
        <taxon>Sar</taxon>
        <taxon>Alveolata</taxon>
        <taxon>Ciliophora</taxon>
        <taxon>Intramacronucleata</taxon>
        <taxon>Oligohymenophorea</taxon>
        <taxon>Peniculida</taxon>
        <taxon>Parameciidae</taxon>
        <taxon>Paramecium</taxon>
    </lineage>
</organism>
<evidence type="ECO:0000256" key="1">
    <source>
        <dbReference type="ARBA" id="ARBA00022552"/>
    </source>
</evidence>
<dbReference type="InterPro" id="IPR015507">
    <property type="entry name" value="rRNA-MeTfrase_E"/>
</dbReference>
<dbReference type="GO" id="GO:0000466">
    <property type="term" value="P:maturation of 5.8S rRNA from tricistronic rRNA transcript (SSU-rRNA, 5.8S rRNA, LSU-rRNA)"/>
    <property type="evidence" value="ECO:0007669"/>
    <property type="project" value="TreeGrafter"/>
</dbReference>
<keyword evidence="7" id="KW-1185">Reference proteome</keyword>
<dbReference type="AlphaFoldDB" id="A0A8S1JSX7"/>
<proteinExistence type="inferred from homology"/>
<feature type="domain" description="Ribosomal RNA methyltransferase FtsJ" evidence="5">
    <location>
        <begin position="40"/>
        <end position="207"/>
    </location>
</feature>
<keyword evidence="1" id="KW-0698">rRNA processing</keyword>
<evidence type="ECO:0000256" key="4">
    <source>
        <dbReference type="ARBA" id="ARBA00022691"/>
    </source>
</evidence>
<gene>
    <name evidence="6" type="ORF">PPRIM_AZ9-3.1.T0090213</name>
</gene>
<dbReference type="GO" id="GO:0030687">
    <property type="term" value="C:preribosome, large subunit precursor"/>
    <property type="evidence" value="ECO:0007669"/>
    <property type="project" value="TreeGrafter"/>
</dbReference>
<evidence type="ECO:0000256" key="3">
    <source>
        <dbReference type="ARBA" id="ARBA00022679"/>
    </source>
</evidence>
<dbReference type="GO" id="GO:0016435">
    <property type="term" value="F:rRNA (guanine) methyltransferase activity"/>
    <property type="evidence" value="ECO:0007669"/>
    <property type="project" value="TreeGrafter"/>
</dbReference>
<dbReference type="Proteomes" id="UP000688137">
    <property type="component" value="Unassembled WGS sequence"/>
</dbReference>
<accession>A0A8S1JSX7</accession>